<evidence type="ECO:0000313" key="1">
    <source>
        <dbReference type="EMBL" id="EKO23186.1"/>
    </source>
</evidence>
<accession>A0A0F6H4Q2</accession>
<proteinExistence type="predicted"/>
<protein>
    <submittedName>
        <fullName evidence="1">Uncharacterized protein</fullName>
    </submittedName>
</protein>
<gene>
    <name evidence="1" type="ORF">LEP1GSC104_0073</name>
</gene>
<dbReference type="AlphaFoldDB" id="A0A0F6H4Q2"/>
<evidence type="ECO:0000313" key="2">
    <source>
        <dbReference type="Proteomes" id="UP000006324"/>
    </source>
</evidence>
<dbReference type="EMBL" id="AHNQ02000050">
    <property type="protein sequence ID" value="EKO23186.1"/>
    <property type="molecule type" value="Genomic_DNA"/>
</dbReference>
<sequence>MLKVQINQTVSINVSMKQMENRFFNNSDGFKIGKIQIKFIGRYLT</sequence>
<reference evidence="1 2" key="1">
    <citation type="submission" date="2012-09" db="EMBL/GenBank/DDBJ databases">
        <authorList>
            <person name="Harkins D.M."/>
            <person name="Durkin A.S."/>
            <person name="Brinkac L.M."/>
            <person name="Selengut J.D."/>
            <person name="Sanka R."/>
            <person name="DePew J."/>
            <person name="Purushe J."/>
            <person name="Chanthongthip A."/>
            <person name="Lattana O."/>
            <person name="Phetsouvanh R."/>
            <person name="Newton P.N."/>
            <person name="Vinetz J.M."/>
            <person name="Sutton G.G."/>
            <person name="Nelson W.C."/>
            <person name="Fouts D.E."/>
        </authorList>
    </citation>
    <scope>NUCLEOTIDE SEQUENCE [LARGE SCALE GENOMIC DNA]</scope>
    <source>
        <strain evidence="1 2">UI 12621</strain>
    </source>
</reference>
<dbReference type="Proteomes" id="UP000006324">
    <property type="component" value="Unassembled WGS sequence"/>
</dbReference>
<organism evidence="1 2">
    <name type="scientific">Leptospira interrogans str. UI 12621</name>
    <dbReference type="NCBI Taxonomy" id="1049937"/>
    <lineage>
        <taxon>Bacteria</taxon>
        <taxon>Pseudomonadati</taxon>
        <taxon>Spirochaetota</taxon>
        <taxon>Spirochaetia</taxon>
        <taxon>Leptospirales</taxon>
        <taxon>Leptospiraceae</taxon>
        <taxon>Leptospira</taxon>
    </lineage>
</organism>
<name>A0A0F6H4Q2_LEPIR</name>
<comment type="caution">
    <text evidence="1">The sequence shown here is derived from an EMBL/GenBank/DDBJ whole genome shotgun (WGS) entry which is preliminary data.</text>
</comment>